<dbReference type="PRINTS" id="PR00723">
    <property type="entry name" value="SUBTILISIN"/>
</dbReference>
<feature type="active site" description="Charge relay system" evidence="7">
    <location>
        <position position="529"/>
    </location>
</feature>
<sequence length="896" mass="95034">MGFSLRTSWLFVALAFAASSTFAYVPLSSVNRDDTGRYVPNEYIVEMASVSGLGGKRAYTGLKVHEEVYHIMRARGLEFEVVSEFDTKDIFVGASMKIESIDDVSQVTDIPGVKAVRPVMRIPRPVTFDDFTVSDPSDPRVPPMGTHLMTGVDKLHAEGITGEGIKIGVIDSGIDYTNPALGGAKGSDQKVIGGYDFVGDKFDGSNKPSPDNDPREACNGHGTHVAGIIGANPGNKFGISGVAYKASLAAYRVFGCSGSTTDEILVQSMIRAYNDGMDIITLSIGGVDGWTEGTGSVVGSRIAEQGRVVTIAAGNDGSMGSWYTSGPANGINVMSIGSVNNIDIAAHNVTVHGADHPPMPYVGLQPLNVTGELPIYVVSKDASVTDDACKPLPEDTPDLSGHIVIIRRGTCPFADKMANAAKKGGRAVLFYNTDDGAMTSVGGAGLVSADNGKWLVAQFNAGTSIKLSFPSNSPFNMEDTVLGGIMSPFSSYGPTYDMYFKPAYSAPGGNILSTVPMAMGEFGVKSGTSMATPFAAGAAALVLQAKGKGKDVARTMRDLFQSTSVAIPVSKQKGSLLQSVSQQGAGLINVDHAIRTKTIISPAQLMLNDTANFNAAHTITISNTGSESVTYDLSHIGAGTAPSIQSNSIFASQGPVELSNAAASVTLIPSRLTVSPGSSRRVSVIFRAPSGIDKMRLPVYSGFIKVASKTETLQVTYLGVAGDLKKQSVLDNTDGYFGVKLPVGIDAGATPISSESVSNFSMSGSDVPTFLYRLAFGTPLVRFDLVDKNIKFKPTIAKRDWLSWLWPWEDDVTDVPTIGPLQELSYVPRNSHLTTRQDNGYNGFPFDGKFANFTRVENGEYRVLLRALKVTGNPKRANDYESWLSPVFTINFSGGL</sequence>
<evidence type="ECO:0000313" key="13">
    <source>
        <dbReference type="EMBL" id="KAL0952205.1"/>
    </source>
</evidence>
<comment type="caution">
    <text evidence="13">The sequence shown here is derived from an EMBL/GenBank/DDBJ whole genome shotgun (WGS) entry which is preliminary data.</text>
</comment>
<dbReference type="PROSITE" id="PS00136">
    <property type="entry name" value="SUBTILASE_ASP"/>
    <property type="match status" value="1"/>
</dbReference>
<evidence type="ECO:0000256" key="2">
    <source>
        <dbReference type="ARBA" id="ARBA00022525"/>
    </source>
</evidence>
<dbReference type="EMBL" id="JASNQZ010000011">
    <property type="protein sequence ID" value="KAL0952205.1"/>
    <property type="molecule type" value="Genomic_DNA"/>
</dbReference>
<feature type="domain" description="PA" evidence="11">
    <location>
        <begin position="385"/>
        <end position="442"/>
    </location>
</feature>
<keyword evidence="14" id="KW-1185">Reference proteome</keyword>
<dbReference type="InterPro" id="IPR000209">
    <property type="entry name" value="Peptidase_S8/S53_dom"/>
</dbReference>
<evidence type="ECO:0000256" key="9">
    <source>
        <dbReference type="SAM" id="SignalP"/>
    </source>
</evidence>
<dbReference type="InterPro" id="IPR010435">
    <property type="entry name" value="C5a/SBT2-like_Fn3"/>
</dbReference>
<dbReference type="CDD" id="cd07489">
    <property type="entry name" value="Peptidases_S8_5"/>
    <property type="match status" value="1"/>
</dbReference>
<dbReference type="InterPro" id="IPR022398">
    <property type="entry name" value="Peptidase_S8_His-AS"/>
</dbReference>
<dbReference type="PROSITE" id="PS00137">
    <property type="entry name" value="SUBTILASE_HIS"/>
    <property type="match status" value="1"/>
</dbReference>
<protein>
    <recommendedName>
        <fullName evidence="15">Subtilisin-like protease</fullName>
    </recommendedName>
</protein>
<dbReference type="Pfam" id="PF06280">
    <property type="entry name" value="fn3_5"/>
    <property type="match status" value="1"/>
</dbReference>
<dbReference type="InterPro" id="IPR023828">
    <property type="entry name" value="Peptidase_S8_Ser-AS"/>
</dbReference>
<keyword evidence="5 7" id="KW-0378">Hydrolase</keyword>
<dbReference type="InterPro" id="IPR051048">
    <property type="entry name" value="Peptidase_S8/S53_subtilisin"/>
</dbReference>
<evidence type="ECO:0000259" key="10">
    <source>
        <dbReference type="Pfam" id="PF00082"/>
    </source>
</evidence>
<dbReference type="PROSITE" id="PS00138">
    <property type="entry name" value="SUBTILASE_SER"/>
    <property type="match status" value="1"/>
</dbReference>
<dbReference type="Proteomes" id="UP001556367">
    <property type="component" value="Unassembled WGS sequence"/>
</dbReference>
<feature type="domain" description="C5a peptidase/Subtilisin-like protease SBT2-like Fn3-like" evidence="12">
    <location>
        <begin position="607"/>
        <end position="715"/>
    </location>
</feature>
<evidence type="ECO:0000256" key="7">
    <source>
        <dbReference type="PROSITE-ProRule" id="PRU01240"/>
    </source>
</evidence>
<reference evidence="14" key="1">
    <citation type="submission" date="2024-06" db="EMBL/GenBank/DDBJ databases">
        <title>Multi-omics analyses provide insights into the biosynthesis of the anticancer antibiotic pleurotin in Hohenbuehelia grisea.</title>
        <authorList>
            <person name="Weaver J.A."/>
            <person name="Alberti F."/>
        </authorList>
    </citation>
    <scope>NUCLEOTIDE SEQUENCE [LARGE SCALE GENOMIC DNA]</scope>
    <source>
        <strain evidence="14">T-177</strain>
    </source>
</reference>
<proteinExistence type="inferred from homology"/>
<evidence type="ECO:0000256" key="5">
    <source>
        <dbReference type="ARBA" id="ARBA00022801"/>
    </source>
</evidence>
<dbReference type="Pfam" id="PF00082">
    <property type="entry name" value="Peptidase_S8"/>
    <property type="match status" value="1"/>
</dbReference>
<gene>
    <name evidence="13" type="ORF">HGRIS_008814</name>
</gene>
<dbReference type="SUPFAM" id="SSF52025">
    <property type="entry name" value="PA domain"/>
    <property type="match status" value="1"/>
</dbReference>
<accession>A0ABR3J954</accession>
<evidence type="ECO:0000259" key="12">
    <source>
        <dbReference type="Pfam" id="PF06280"/>
    </source>
</evidence>
<dbReference type="Gene3D" id="3.40.50.200">
    <property type="entry name" value="Peptidase S8/S53 domain"/>
    <property type="match status" value="1"/>
</dbReference>
<dbReference type="InterPro" id="IPR036852">
    <property type="entry name" value="Peptidase_S8/S53_dom_sf"/>
</dbReference>
<dbReference type="Gene3D" id="3.50.30.30">
    <property type="match status" value="1"/>
</dbReference>
<dbReference type="PANTHER" id="PTHR43399">
    <property type="entry name" value="SUBTILISIN-RELATED"/>
    <property type="match status" value="1"/>
</dbReference>
<dbReference type="PANTHER" id="PTHR43399:SF4">
    <property type="entry name" value="CELL WALL-ASSOCIATED PROTEASE"/>
    <property type="match status" value="1"/>
</dbReference>
<name>A0ABR3J954_9AGAR</name>
<feature type="domain" description="Peptidase S8/S53" evidence="10">
    <location>
        <begin position="162"/>
        <end position="578"/>
    </location>
</feature>
<keyword evidence="2" id="KW-0964">Secreted</keyword>
<dbReference type="PROSITE" id="PS51892">
    <property type="entry name" value="SUBTILASE"/>
    <property type="match status" value="1"/>
</dbReference>
<feature type="active site" description="Charge relay system" evidence="7">
    <location>
        <position position="221"/>
    </location>
</feature>
<evidence type="ECO:0000256" key="6">
    <source>
        <dbReference type="ARBA" id="ARBA00022825"/>
    </source>
</evidence>
<dbReference type="InterPro" id="IPR023827">
    <property type="entry name" value="Peptidase_S8_Asp-AS"/>
</dbReference>
<keyword evidence="6 7" id="KW-0720">Serine protease</keyword>
<evidence type="ECO:0000256" key="4">
    <source>
        <dbReference type="ARBA" id="ARBA00022729"/>
    </source>
</evidence>
<dbReference type="InterPro" id="IPR046450">
    <property type="entry name" value="PA_dom_sf"/>
</dbReference>
<dbReference type="InterPro" id="IPR034187">
    <property type="entry name" value="Peptidases_S8_5"/>
</dbReference>
<evidence type="ECO:0000256" key="3">
    <source>
        <dbReference type="ARBA" id="ARBA00022670"/>
    </source>
</evidence>
<keyword evidence="3 7" id="KW-0645">Protease</keyword>
<organism evidence="13 14">
    <name type="scientific">Hohenbuehelia grisea</name>
    <dbReference type="NCBI Taxonomy" id="104357"/>
    <lineage>
        <taxon>Eukaryota</taxon>
        <taxon>Fungi</taxon>
        <taxon>Dikarya</taxon>
        <taxon>Basidiomycota</taxon>
        <taxon>Agaricomycotina</taxon>
        <taxon>Agaricomycetes</taxon>
        <taxon>Agaricomycetidae</taxon>
        <taxon>Agaricales</taxon>
        <taxon>Pleurotineae</taxon>
        <taxon>Pleurotaceae</taxon>
        <taxon>Hohenbuehelia</taxon>
    </lineage>
</organism>
<keyword evidence="4 9" id="KW-0732">Signal</keyword>
<feature type="signal peptide" evidence="9">
    <location>
        <begin position="1"/>
        <end position="23"/>
    </location>
</feature>
<dbReference type="SUPFAM" id="SSF52743">
    <property type="entry name" value="Subtilisin-like"/>
    <property type="match status" value="1"/>
</dbReference>
<evidence type="ECO:0000313" key="14">
    <source>
        <dbReference type="Proteomes" id="UP001556367"/>
    </source>
</evidence>
<dbReference type="CDD" id="cd02124">
    <property type="entry name" value="PA_PoS1_like"/>
    <property type="match status" value="1"/>
</dbReference>
<evidence type="ECO:0000259" key="11">
    <source>
        <dbReference type="Pfam" id="PF02225"/>
    </source>
</evidence>
<dbReference type="InterPro" id="IPR003137">
    <property type="entry name" value="PA_domain"/>
</dbReference>
<feature type="active site" description="Charge relay system" evidence="7">
    <location>
        <position position="171"/>
    </location>
</feature>
<dbReference type="InterPro" id="IPR015500">
    <property type="entry name" value="Peptidase_S8_subtilisin-rel"/>
</dbReference>
<evidence type="ECO:0000256" key="8">
    <source>
        <dbReference type="RuleBase" id="RU003355"/>
    </source>
</evidence>
<evidence type="ECO:0000256" key="1">
    <source>
        <dbReference type="ARBA" id="ARBA00011073"/>
    </source>
</evidence>
<dbReference type="Pfam" id="PF02225">
    <property type="entry name" value="PA"/>
    <property type="match status" value="1"/>
</dbReference>
<comment type="similarity">
    <text evidence="1 7 8">Belongs to the peptidase S8 family.</text>
</comment>
<evidence type="ECO:0008006" key="15">
    <source>
        <dbReference type="Google" id="ProtNLM"/>
    </source>
</evidence>
<feature type="chain" id="PRO_5045319665" description="Subtilisin-like protease" evidence="9">
    <location>
        <begin position="24"/>
        <end position="896"/>
    </location>
</feature>